<protein>
    <submittedName>
        <fullName evidence="3">Uncharacterized protein</fullName>
    </submittedName>
</protein>
<accession>A0AA41ZGM4</accession>
<reference evidence="3" key="1">
    <citation type="submission" date="2022-06" db="EMBL/GenBank/DDBJ databases">
        <title>Sphingomonas sp. nov. isolated from rhizosphere soil of tomato.</title>
        <authorList>
            <person name="Dong H."/>
            <person name="Gao R."/>
        </authorList>
    </citation>
    <scope>NUCLEOTIDE SEQUENCE</scope>
    <source>
        <strain evidence="3">MMSM24</strain>
    </source>
</reference>
<dbReference type="Gene3D" id="3.40.50.2000">
    <property type="entry name" value="Glycogen Phosphorylase B"/>
    <property type="match status" value="1"/>
</dbReference>
<gene>
    <name evidence="3" type="ORF">NEE01_17415</name>
</gene>
<dbReference type="Pfam" id="PF22772">
    <property type="entry name" value="WsaF_C"/>
    <property type="match status" value="1"/>
</dbReference>
<sequence>MSRDTDDSPRLNLVIPSIAPSAAFGGVLTGLDLYLRLVAATGARARIILDDFDLAPDRSVVDAASRRVGVDPARIAIAPRRDDRPAVSVGARDIFIAYNWWTVLNIRELVAAQAAAAGGRAAPYLYICQDFEPGFYPFSSTHLVAWRALKGEGQWWAIYNSSELAAYVGALGIAPAEQFVIEPTLSAALRPFLPDGAAPRERRMLVYGRPGVPRNCFPAVIAGLRAWAGSYAHAAQWDVVSAGAPHRPLALGNGIELRAAGKLSLEDYAAMLRGTAVGLSLMASPHPSYPPLEMAHFGVLTVTSDYAFKSLGAAHDNIVALDDIRADSIAAALADACERFERDPTIGARGRSHRPDYLAENPYPFLETLAARLNEAWRAG</sequence>
<organism evidence="3 4">
    <name type="scientific">Sphingomonas lycopersici</name>
    <dbReference type="NCBI Taxonomy" id="2951807"/>
    <lineage>
        <taxon>Bacteria</taxon>
        <taxon>Pseudomonadati</taxon>
        <taxon>Pseudomonadota</taxon>
        <taxon>Alphaproteobacteria</taxon>
        <taxon>Sphingomonadales</taxon>
        <taxon>Sphingomonadaceae</taxon>
        <taxon>Sphingomonas</taxon>
    </lineage>
</organism>
<evidence type="ECO:0000259" key="1">
    <source>
        <dbReference type="Pfam" id="PF21374"/>
    </source>
</evidence>
<feature type="domain" description="WsaF C-terminal" evidence="2">
    <location>
        <begin position="202"/>
        <end position="333"/>
    </location>
</feature>
<dbReference type="GO" id="GO:0030247">
    <property type="term" value="F:polysaccharide binding"/>
    <property type="evidence" value="ECO:0007669"/>
    <property type="project" value="InterPro"/>
</dbReference>
<dbReference type="Proteomes" id="UP001165565">
    <property type="component" value="Unassembled WGS sequence"/>
</dbReference>
<keyword evidence="4" id="KW-1185">Reference proteome</keyword>
<dbReference type="RefSeq" id="WP_265270135.1">
    <property type="nucleotide sequence ID" value="NZ_JANFAV010000014.1"/>
</dbReference>
<comment type="caution">
    <text evidence="3">The sequence shown here is derived from an EMBL/GenBank/DDBJ whole genome shotgun (WGS) entry which is preliminary data.</text>
</comment>
<feature type="domain" description="WsaF N-terminal" evidence="1">
    <location>
        <begin position="10"/>
        <end position="161"/>
    </location>
</feature>
<evidence type="ECO:0000259" key="2">
    <source>
        <dbReference type="Pfam" id="PF22772"/>
    </source>
</evidence>
<proteinExistence type="predicted"/>
<dbReference type="AlphaFoldDB" id="A0AA41ZGM4"/>
<dbReference type="Pfam" id="PF21374">
    <property type="entry name" value="WsaF_N"/>
    <property type="match status" value="1"/>
</dbReference>
<dbReference type="EMBL" id="JANFAV010000014">
    <property type="protein sequence ID" value="MCW6536559.1"/>
    <property type="molecule type" value="Genomic_DNA"/>
</dbReference>
<dbReference type="InterPro" id="IPR055050">
    <property type="entry name" value="WsaF_C"/>
</dbReference>
<evidence type="ECO:0000313" key="4">
    <source>
        <dbReference type="Proteomes" id="UP001165565"/>
    </source>
</evidence>
<dbReference type="InterPro" id="IPR048510">
    <property type="entry name" value="WsaF_N"/>
</dbReference>
<evidence type="ECO:0000313" key="3">
    <source>
        <dbReference type="EMBL" id="MCW6536559.1"/>
    </source>
</evidence>
<name>A0AA41ZGM4_9SPHN</name>
<dbReference type="Gene3D" id="3.40.50.11090">
    <property type="match status" value="1"/>
</dbReference>